<evidence type="ECO:0000313" key="1">
    <source>
        <dbReference type="EMBL" id="KRR21344.1"/>
    </source>
</evidence>
<accession>A0A0R3MUP9</accession>
<dbReference type="EMBL" id="LLYB01000081">
    <property type="protein sequence ID" value="KRR21344.1"/>
    <property type="molecule type" value="Genomic_DNA"/>
</dbReference>
<gene>
    <name evidence="1" type="ORF">CQ14_06760</name>
</gene>
<name>A0A0R3MUP9_9BRAD</name>
<organism evidence="1 2">
    <name type="scientific">Bradyrhizobium lablabi</name>
    <dbReference type="NCBI Taxonomy" id="722472"/>
    <lineage>
        <taxon>Bacteria</taxon>
        <taxon>Pseudomonadati</taxon>
        <taxon>Pseudomonadota</taxon>
        <taxon>Alphaproteobacteria</taxon>
        <taxon>Hyphomicrobiales</taxon>
        <taxon>Nitrobacteraceae</taxon>
        <taxon>Bradyrhizobium</taxon>
    </lineage>
</organism>
<reference evidence="1 2" key="1">
    <citation type="submission" date="2014-03" db="EMBL/GenBank/DDBJ databases">
        <title>Bradyrhizobium valentinum sp. nov., isolated from effective nodules of Lupinus mariae-josephae, a lupine endemic of basic-lime soils in Eastern Spain.</title>
        <authorList>
            <person name="Duran D."/>
            <person name="Rey L."/>
            <person name="Navarro A."/>
            <person name="Busquets A."/>
            <person name="Imperial J."/>
            <person name="Ruiz-Argueso T."/>
        </authorList>
    </citation>
    <scope>NUCLEOTIDE SEQUENCE [LARGE SCALE GENOMIC DNA]</scope>
    <source>
        <strain evidence="1 2">CCBAU 23086</strain>
    </source>
</reference>
<comment type="caution">
    <text evidence="1">The sequence shown here is derived from an EMBL/GenBank/DDBJ whole genome shotgun (WGS) entry which is preliminary data.</text>
</comment>
<evidence type="ECO:0000313" key="2">
    <source>
        <dbReference type="Proteomes" id="UP000051660"/>
    </source>
</evidence>
<protein>
    <submittedName>
        <fullName evidence="1">Uncharacterized protein</fullName>
    </submittedName>
</protein>
<dbReference type="RefSeq" id="WP_057859802.1">
    <property type="nucleotide sequence ID" value="NZ_LLYB01000081.1"/>
</dbReference>
<sequence length="82" mass="9024">MVTTASRAIRRGAAQQQRIITAHGAWRRVVFAAECDPLGNCPVCGVDYAECPCPGPTMEEEFEYREMNGVLWARARPAGKQA</sequence>
<proteinExistence type="predicted"/>
<dbReference type="Proteomes" id="UP000051660">
    <property type="component" value="Unassembled WGS sequence"/>
</dbReference>
<dbReference type="AlphaFoldDB" id="A0A0R3MUP9"/>